<feature type="binding site" evidence="10">
    <location>
        <position position="67"/>
    </location>
    <ligand>
        <name>CTP</name>
        <dbReference type="ChEBI" id="CHEBI:37563"/>
    </ligand>
</feature>
<dbReference type="SUPFAM" id="SSF81631">
    <property type="entry name" value="PAP/OAS1 substrate-binding domain"/>
    <property type="match status" value="1"/>
</dbReference>
<feature type="binding site" evidence="10">
    <location>
        <position position="175"/>
    </location>
    <ligand>
        <name>ATP</name>
        <dbReference type="ChEBI" id="CHEBI:30616"/>
    </ligand>
</feature>
<dbReference type="GO" id="GO:0005524">
    <property type="term" value="F:ATP binding"/>
    <property type="evidence" value="ECO:0007669"/>
    <property type="project" value="UniProtKB-UniRule"/>
</dbReference>
<dbReference type="AlphaFoldDB" id="A0AA90Z6I9"/>
<sequence>MNDITPKNTIIERINMESLKKSILEKIKPTEKEREHLTKVADELMYKIDCLTFKVGLVGVKTQLVGSAARGTWISGTHDLDIFITFPDDTSREDLESYGLSVGRQVAKEAEYWDEHYAEHPYVKMRYKGFDVDLVPCYRVSSASSIISAVDRTPFHNEFIKANLNGLEDDVLLLKQFMRGTGVYGSELKTEGFSGYLTELLVINYGSFEKVLEAASNWRPGLLLDILEHGTLKFDDPLVVIDPTDPKRNVAAALSLDKFCTFVDVARSFLGIPDESMFFSSLIPPISDIEIVERLEKKGSSLLAIVFKTPDVVDDIFYPQFAKMENSVVPMLDKNEFTVLKAGKWSGEDSVVMLELMSGTLPNVKMHRGPPVWVRDHAEKFRDKYVDNEDAYSFTIKDGFYVAEIPRKHVSAVELLEKELANCSLGKHISKSVKAGFDILEGKQVLELKEDGFRSFLNGWL</sequence>
<keyword evidence="4 10" id="KW-0479">Metal-binding</keyword>
<comment type="similarity">
    <text evidence="10">Belongs to the tRNA nucleotidyltransferase/poly(A) polymerase family. Archaeal CCA-adding enzyme subfamily.</text>
</comment>
<comment type="caution">
    <text evidence="14">The sequence shown here is derived from an EMBL/GenBank/DDBJ whole genome shotgun (WGS) entry which is preliminary data.</text>
</comment>
<dbReference type="NCBIfam" id="TIGR03671">
    <property type="entry name" value="cca_archaeal"/>
    <property type="match status" value="1"/>
</dbReference>
<feature type="binding site" evidence="10">
    <location>
        <position position="156"/>
    </location>
    <ligand>
        <name>ATP</name>
        <dbReference type="ChEBI" id="CHEBI:30616"/>
    </ligand>
</feature>
<keyword evidence="7 10" id="KW-0067">ATP-binding</keyword>
<feature type="binding site" evidence="10">
    <location>
        <position position="70"/>
    </location>
    <ligand>
        <name>ATP</name>
        <dbReference type="ChEBI" id="CHEBI:30616"/>
    </ligand>
</feature>
<feature type="domain" description="tRNA nucleotidyltransferase substrate binding" evidence="12">
    <location>
        <begin position="169"/>
        <end position="279"/>
    </location>
</feature>
<dbReference type="SUPFAM" id="SSF81301">
    <property type="entry name" value="Nucleotidyltransferase"/>
    <property type="match status" value="1"/>
</dbReference>
<evidence type="ECO:0000259" key="12">
    <source>
        <dbReference type="Pfam" id="PF09249"/>
    </source>
</evidence>
<evidence type="ECO:0000259" key="13">
    <source>
        <dbReference type="Pfam" id="PF21133"/>
    </source>
</evidence>
<keyword evidence="6 10" id="KW-0692">RNA repair</keyword>
<keyword evidence="2 10" id="KW-0819">tRNA processing</keyword>
<dbReference type="Gene3D" id="3.30.460.10">
    <property type="entry name" value="Beta Polymerase, domain 2"/>
    <property type="match status" value="1"/>
</dbReference>
<evidence type="ECO:0000256" key="5">
    <source>
        <dbReference type="ARBA" id="ARBA00022741"/>
    </source>
</evidence>
<keyword evidence="3 10" id="KW-0548">Nucleotidyltransferase</keyword>
<organism evidence="14 15">
    <name type="scientific">Methanococcoides alaskense</name>
    <dbReference type="NCBI Taxonomy" id="325778"/>
    <lineage>
        <taxon>Archaea</taxon>
        <taxon>Methanobacteriati</taxon>
        <taxon>Methanobacteriota</taxon>
        <taxon>Stenosarchaea group</taxon>
        <taxon>Methanomicrobia</taxon>
        <taxon>Methanosarcinales</taxon>
        <taxon>Methanosarcinaceae</taxon>
        <taxon>Methanococcoides</taxon>
    </lineage>
</organism>
<evidence type="ECO:0000256" key="10">
    <source>
        <dbReference type="HAMAP-Rule" id="MF_01264"/>
    </source>
</evidence>
<evidence type="ECO:0000313" key="15">
    <source>
        <dbReference type="Proteomes" id="UP001185015"/>
    </source>
</evidence>
<comment type="subunit">
    <text evidence="10">Homodimer.</text>
</comment>
<reference evidence="14 15" key="1">
    <citation type="submission" date="2023-07" db="EMBL/GenBank/DDBJ databases">
        <title>Genomic Encyclopedia of Type Strains, Phase IV (KMG-IV): sequencing the most valuable type-strain genomes for metagenomic binning, comparative biology and taxonomic classification.</title>
        <authorList>
            <person name="Goeker M."/>
        </authorList>
    </citation>
    <scope>NUCLEOTIDE SEQUENCE [LARGE SCALE GENOMIC DNA]</scope>
    <source>
        <strain evidence="14 15">DSM 17273</strain>
    </source>
</reference>
<evidence type="ECO:0000256" key="9">
    <source>
        <dbReference type="ARBA" id="ARBA00022884"/>
    </source>
</evidence>
<comment type="miscellaneous">
    <text evidence="10">A single active site specifically recognizes both ATP and CTP and is responsible for their addition.</text>
</comment>
<dbReference type="EC" id="2.7.7.72" evidence="10"/>
<feature type="binding site" evidence="10">
    <location>
        <position position="184"/>
    </location>
    <ligand>
        <name>CTP</name>
        <dbReference type="ChEBI" id="CHEBI:37563"/>
    </ligand>
</feature>
<evidence type="ECO:0000256" key="7">
    <source>
        <dbReference type="ARBA" id="ARBA00022840"/>
    </source>
</evidence>
<feature type="binding site" evidence="10">
    <location>
        <position position="70"/>
    </location>
    <ligand>
        <name>CTP</name>
        <dbReference type="ChEBI" id="CHEBI:37563"/>
    </ligand>
</feature>
<dbReference type="InterPro" id="IPR043519">
    <property type="entry name" value="NT_sf"/>
</dbReference>
<feature type="binding site" evidence="10">
    <location>
        <position position="79"/>
    </location>
    <ligand>
        <name>Mg(2+)</name>
        <dbReference type="ChEBI" id="CHEBI:18420"/>
    </ligand>
</feature>
<evidence type="ECO:0000256" key="6">
    <source>
        <dbReference type="ARBA" id="ARBA00022800"/>
    </source>
</evidence>
<feature type="binding site" evidence="10">
    <location>
        <position position="184"/>
    </location>
    <ligand>
        <name>ATP</name>
        <dbReference type="ChEBI" id="CHEBI:30616"/>
    </ligand>
</feature>
<dbReference type="Pfam" id="PF09249">
    <property type="entry name" value="tRNA_NucTransf2"/>
    <property type="match status" value="1"/>
</dbReference>
<evidence type="ECO:0000256" key="8">
    <source>
        <dbReference type="ARBA" id="ARBA00022842"/>
    </source>
</evidence>
<keyword evidence="9 10" id="KW-0694">RNA-binding</keyword>
<dbReference type="Pfam" id="PF21133">
    <property type="entry name" value="CAA_C"/>
    <property type="match status" value="1"/>
</dbReference>
<dbReference type="PANTHER" id="PTHR39643:SF1">
    <property type="entry name" value="CCA-ADDING ENZYME"/>
    <property type="match status" value="1"/>
</dbReference>
<comment type="function">
    <text evidence="10">Catalyzes the addition and repair of the essential 3'-terminal CCA sequence in tRNAs without using a nucleic acid template. Adds these three nucleotides in the order of C, C, and A to the tRNA nucleotide-73, using CTP and ATP as substrates and producing inorganic pyrophosphate. tRNA 3'-terminal CCA addition is required both for tRNA processing and repair. Also involved in tRNA surveillance by mediating tandem CCA addition to generate a CCACCA at the 3' terminus of unstable tRNAs. While stable tRNAs receive only 3'-terminal CCA, unstable tRNAs are marked with CCACCA and rapidly degraded.</text>
</comment>
<comment type="cofactor">
    <cofactor evidence="10">
        <name>Mg(2+)</name>
        <dbReference type="ChEBI" id="CHEBI:18420"/>
    </cofactor>
</comment>
<feature type="binding site" evidence="10">
    <location>
        <position position="156"/>
    </location>
    <ligand>
        <name>CTP</name>
        <dbReference type="ChEBI" id="CHEBI:37563"/>
    </ligand>
</feature>
<evidence type="ECO:0000313" key="14">
    <source>
        <dbReference type="EMBL" id="MDR6221721.1"/>
    </source>
</evidence>
<feature type="domain" description="CCA-adding enzyme C-terminal" evidence="13">
    <location>
        <begin position="298"/>
        <end position="442"/>
    </location>
</feature>
<dbReference type="PANTHER" id="PTHR39643">
    <property type="entry name" value="CCA-ADDING ENZYME"/>
    <property type="match status" value="1"/>
</dbReference>
<dbReference type="InterPro" id="IPR042090">
    <property type="entry name" value="CCA_tRNA_nucleotrans_2"/>
</dbReference>
<dbReference type="InterPro" id="IPR048833">
    <property type="entry name" value="CAA_C"/>
</dbReference>
<evidence type="ECO:0000256" key="4">
    <source>
        <dbReference type="ARBA" id="ARBA00022723"/>
    </source>
</evidence>
<name>A0AA90Z6I9_9EURY</name>
<dbReference type="InterPro" id="IPR011068">
    <property type="entry name" value="NuclTrfase_I-like_C"/>
</dbReference>
<dbReference type="GO" id="GO:0001680">
    <property type="term" value="P:tRNA 3'-terminal CCA addition"/>
    <property type="evidence" value="ECO:0007669"/>
    <property type="project" value="UniProtKB-UniRule"/>
</dbReference>
<feature type="domain" description="Polymerase nucleotidyl transferase" evidence="11">
    <location>
        <begin position="54"/>
        <end position="156"/>
    </location>
</feature>
<dbReference type="EMBL" id="JAVDQI010000001">
    <property type="protein sequence ID" value="MDR6221721.1"/>
    <property type="molecule type" value="Genomic_DNA"/>
</dbReference>
<dbReference type="Gene3D" id="1.10.1410.30">
    <property type="entry name" value="CCA tRNA nucleotidyltransferase, domain 2"/>
    <property type="match status" value="1"/>
</dbReference>
<keyword evidence="8 10" id="KW-0460">Magnesium</keyword>
<dbReference type="InterPro" id="IPR015329">
    <property type="entry name" value="tRNA_NucTransf2"/>
</dbReference>
<dbReference type="InterPro" id="IPR002934">
    <property type="entry name" value="Polymerase_NTP_transf_dom"/>
</dbReference>
<dbReference type="CDD" id="cd05400">
    <property type="entry name" value="NT_2-5OAS_ClassI-CCAase"/>
    <property type="match status" value="1"/>
</dbReference>
<dbReference type="GO" id="GO:0000049">
    <property type="term" value="F:tRNA binding"/>
    <property type="evidence" value="ECO:0007669"/>
    <property type="project" value="UniProtKB-UniRule"/>
</dbReference>
<protein>
    <recommendedName>
        <fullName evidence="10">CCA-adding enzyme</fullName>
        <ecNumber evidence="10">2.7.7.72</ecNumber>
    </recommendedName>
    <alternativeName>
        <fullName evidence="10">CCA tRNA nucleotidyltransferase</fullName>
    </alternativeName>
    <alternativeName>
        <fullName evidence="10">tRNA CCA-pyrophosphorylase</fullName>
    </alternativeName>
    <alternativeName>
        <fullName evidence="10">tRNA adenylyl-/cytidylyl- transferase</fullName>
    </alternativeName>
    <alternativeName>
        <fullName evidence="10">tRNA nucleotidyltransferase</fullName>
    </alternativeName>
    <alternativeName>
        <fullName evidence="10">tRNA-NT</fullName>
    </alternativeName>
</protein>
<dbReference type="PIRSF" id="PIRSF005335">
    <property type="entry name" value="CCA_arch"/>
    <property type="match status" value="1"/>
</dbReference>
<dbReference type="GO" id="GO:0000287">
    <property type="term" value="F:magnesium ion binding"/>
    <property type="evidence" value="ECO:0007669"/>
    <property type="project" value="UniProtKB-UniRule"/>
</dbReference>
<comment type="catalytic activity">
    <reaction evidence="10">
        <text>a tRNA with a 3' CCA end + 2 CTP + ATP = a tRNA with a 3' CCACCA end + 3 diphosphate</text>
        <dbReference type="Rhea" id="RHEA:76235"/>
        <dbReference type="Rhea" id="RHEA-COMP:10468"/>
        <dbReference type="Rhea" id="RHEA-COMP:18655"/>
        <dbReference type="ChEBI" id="CHEBI:30616"/>
        <dbReference type="ChEBI" id="CHEBI:33019"/>
        <dbReference type="ChEBI" id="CHEBI:37563"/>
        <dbReference type="ChEBI" id="CHEBI:83071"/>
        <dbReference type="ChEBI" id="CHEBI:195187"/>
    </reaction>
</comment>
<dbReference type="GO" id="GO:0004810">
    <property type="term" value="F:CCA tRNA nucleotidyltransferase activity"/>
    <property type="evidence" value="ECO:0007669"/>
    <property type="project" value="UniProtKB-UniRule"/>
</dbReference>
<feature type="binding site" evidence="10">
    <location>
        <position position="175"/>
    </location>
    <ligand>
        <name>CTP</name>
        <dbReference type="ChEBI" id="CHEBI:37563"/>
    </ligand>
</feature>
<dbReference type="Proteomes" id="UP001185015">
    <property type="component" value="Unassembled WGS sequence"/>
</dbReference>
<evidence type="ECO:0000256" key="3">
    <source>
        <dbReference type="ARBA" id="ARBA00022695"/>
    </source>
</evidence>
<evidence type="ECO:0000259" key="11">
    <source>
        <dbReference type="Pfam" id="PF01909"/>
    </source>
</evidence>
<comment type="catalytic activity">
    <reaction evidence="10">
        <text>a tRNA precursor + 2 CTP + ATP = a tRNA with a 3' CCA end + 3 diphosphate</text>
        <dbReference type="Rhea" id="RHEA:14433"/>
        <dbReference type="Rhea" id="RHEA-COMP:10465"/>
        <dbReference type="Rhea" id="RHEA-COMP:10468"/>
        <dbReference type="ChEBI" id="CHEBI:30616"/>
        <dbReference type="ChEBI" id="CHEBI:33019"/>
        <dbReference type="ChEBI" id="CHEBI:37563"/>
        <dbReference type="ChEBI" id="CHEBI:74896"/>
        <dbReference type="ChEBI" id="CHEBI:83071"/>
        <dbReference type="EC" id="2.7.7.72"/>
    </reaction>
</comment>
<dbReference type="Pfam" id="PF01909">
    <property type="entry name" value="NTP_transf_2"/>
    <property type="match status" value="1"/>
</dbReference>
<gene>
    <name evidence="10" type="primary">cca</name>
    <name evidence="14" type="ORF">J2750_000153</name>
</gene>
<feature type="binding site" evidence="10">
    <location>
        <position position="133"/>
    </location>
    <ligand>
        <name>Mg(2+)</name>
        <dbReference type="ChEBI" id="CHEBI:18420"/>
    </ligand>
</feature>
<dbReference type="Gene3D" id="3.30.70.1550">
    <property type="entry name" value="Archaeal tRNA CCA-adding enzyme catalytic domain"/>
    <property type="match status" value="1"/>
</dbReference>
<feature type="binding site" evidence="10">
    <location>
        <position position="81"/>
    </location>
    <ligand>
        <name>Mg(2+)</name>
        <dbReference type="ChEBI" id="CHEBI:18420"/>
    </ligand>
</feature>
<accession>A0AA90Z6I9</accession>
<keyword evidence="5 10" id="KW-0547">Nucleotide-binding</keyword>
<feature type="binding site" evidence="10">
    <location>
        <position position="67"/>
    </location>
    <ligand>
        <name>ATP</name>
        <dbReference type="ChEBI" id="CHEBI:30616"/>
    </ligand>
</feature>
<dbReference type="InterPro" id="IPR008229">
    <property type="entry name" value="CCA-adding_arc"/>
</dbReference>
<dbReference type="HAMAP" id="MF_01264">
    <property type="entry name" value="CCA_arch"/>
    <property type="match status" value="1"/>
</dbReference>
<evidence type="ECO:0000256" key="1">
    <source>
        <dbReference type="ARBA" id="ARBA00022679"/>
    </source>
</evidence>
<dbReference type="Gene3D" id="3.30.70.590">
    <property type="entry name" value="Poly(A) polymerase predicted RNA binding domain"/>
    <property type="match status" value="1"/>
</dbReference>
<proteinExistence type="inferred from homology"/>
<dbReference type="InterPro" id="IPR006116">
    <property type="entry name" value="NT_2-5OAS_ClassI-CCAase"/>
</dbReference>
<dbReference type="GO" id="GO:0042245">
    <property type="term" value="P:RNA repair"/>
    <property type="evidence" value="ECO:0007669"/>
    <property type="project" value="UniProtKB-KW"/>
</dbReference>
<dbReference type="SUPFAM" id="SSF55003">
    <property type="entry name" value="PAP/Archaeal CCA-adding enzyme, C-terminal domain"/>
    <property type="match status" value="1"/>
</dbReference>
<evidence type="ECO:0000256" key="2">
    <source>
        <dbReference type="ARBA" id="ARBA00022694"/>
    </source>
</evidence>
<keyword evidence="15" id="KW-1185">Reference proteome</keyword>
<keyword evidence="1 10" id="KW-0808">Transferase</keyword>